<dbReference type="EMBL" id="NAAD01000010">
    <property type="protein sequence ID" value="ORJ59809.1"/>
    <property type="molecule type" value="Genomic_DNA"/>
</dbReference>
<dbReference type="Gene3D" id="3.10.350.10">
    <property type="entry name" value="LysM domain"/>
    <property type="match status" value="1"/>
</dbReference>
<dbReference type="AlphaFoldDB" id="A0A1X0Y3U8"/>
<dbReference type="SUPFAM" id="SSF54106">
    <property type="entry name" value="LysM domain"/>
    <property type="match status" value="1"/>
</dbReference>
<protein>
    <recommendedName>
        <fullName evidence="3">LysM domain-containing protein</fullName>
    </recommendedName>
</protein>
<feature type="domain" description="LysM" evidence="3">
    <location>
        <begin position="28"/>
        <end position="76"/>
    </location>
</feature>
<organism evidence="4 5">
    <name type="scientific">Geothermobacter hydrogeniphilus</name>
    <dbReference type="NCBI Taxonomy" id="1969733"/>
    <lineage>
        <taxon>Bacteria</taxon>
        <taxon>Pseudomonadati</taxon>
        <taxon>Thermodesulfobacteriota</taxon>
        <taxon>Desulfuromonadia</taxon>
        <taxon>Desulfuromonadales</taxon>
        <taxon>Geothermobacteraceae</taxon>
        <taxon>Geothermobacter</taxon>
    </lineage>
</organism>
<dbReference type="SMART" id="SM00257">
    <property type="entry name" value="LysM"/>
    <property type="match status" value="1"/>
</dbReference>
<evidence type="ECO:0000259" key="3">
    <source>
        <dbReference type="PROSITE" id="PS51782"/>
    </source>
</evidence>
<dbReference type="RefSeq" id="WP_085010458.1">
    <property type="nucleotide sequence ID" value="NZ_NAAD01000010.1"/>
</dbReference>
<dbReference type="Proteomes" id="UP000193136">
    <property type="component" value="Unassembled WGS sequence"/>
</dbReference>
<feature type="chain" id="PRO_5012462269" description="LysM domain-containing protein" evidence="2">
    <location>
        <begin position="20"/>
        <end position="350"/>
    </location>
</feature>
<feature type="region of interest" description="Disordered" evidence="1">
    <location>
        <begin position="88"/>
        <end position="118"/>
    </location>
</feature>
<evidence type="ECO:0000313" key="4">
    <source>
        <dbReference type="EMBL" id="ORJ59809.1"/>
    </source>
</evidence>
<name>A0A1X0Y3U8_9BACT</name>
<accession>A0A1X0Y3U8</accession>
<comment type="caution">
    <text evidence="4">The sequence shown here is derived from an EMBL/GenBank/DDBJ whole genome shotgun (WGS) entry which is preliminary data.</text>
</comment>
<dbReference type="InterPro" id="IPR018392">
    <property type="entry name" value="LysM"/>
</dbReference>
<sequence>MKKSLLLILSLLLLLPALAAAGGSPATRTYVIKKGDTLWGISQRFIKDPYYWPNLWSNNPFITNPHLIYPGQKVAIYDGRIELVPEFPEPEQPATQPAEKKETPAEPTATTARASQPLPEVQEAITIRTMGGAEGFVSLDQIDNAGTLIDATDNRLMMAAGDTVFCDMKNLADTHPGDTFSLVEVGREVLHPITGEPVGRQIAETGALEVVSVNNSVATARIISSNREIHRSNLLIPFSAPLLEVELKRSDKPIEGVIISAKENKIGIGQHDIIYLDLGTADGLQIGNMVNISRKRKPSEFIVNKTEVELPDVLLGAAVVLTTEEHTSSALVLKSVETLLRGDKVTTVTE</sequence>
<feature type="signal peptide" evidence="2">
    <location>
        <begin position="1"/>
        <end position="19"/>
    </location>
</feature>
<dbReference type="Pfam" id="PF01476">
    <property type="entry name" value="LysM"/>
    <property type="match status" value="1"/>
</dbReference>
<dbReference type="PANTHER" id="PTHR34700">
    <property type="entry name" value="POTASSIUM BINDING PROTEIN KBP"/>
    <property type="match status" value="1"/>
</dbReference>
<dbReference type="PANTHER" id="PTHR34700:SF4">
    <property type="entry name" value="PHAGE-LIKE ELEMENT PBSX PROTEIN XKDP"/>
    <property type="match status" value="1"/>
</dbReference>
<dbReference type="OrthoDB" id="9765158at2"/>
<gene>
    <name evidence="4" type="ORF">B5V00_09035</name>
</gene>
<reference evidence="4 5" key="1">
    <citation type="submission" date="2017-03" db="EMBL/GenBank/DDBJ databases">
        <title>Genome sequence of Geothermobacter sp. EPR-M, Deep-Sea Iron Reducer.</title>
        <authorList>
            <person name="Tully B."/>
            <person name="Savalia P."/>
            <person name="Abuyen K."/>
            <person name="Baughan C."/>
            <person name="Romero E."/>
            <person name="Ronkowski C."/>
            <person name="Torres B."/>
            <person name="Tremblay J."/>
            <person name="Trujillo A."/>
            <person name="Tyler M."/>
            <person name="Perez-Rodriguez I."/>
            <person name="Amend J."/>
        </authorList>
    </citation>
    <scope>NUCLEOTIDE SEQUENCE [LARGE SCALE GENOMIC DNA]</scope>
    <source>
        <strain evidence="4 5">EPR-M</strain>
    </source>
</reference>
<dbReference type="STRING" id="1969733.B5V00_09035"/>
<dbReference type="PROSITE" id="PS51782">
    <property type="entry name" value="LYSM"/>
    <property type="match status" value="1"/>
</dbReference>
<keyword evidence="5" id="KW-1185">Reference proteome</keyword>
<dbReference type="InterPro" id="IPR036779">
    <property type="entry name" value="LysM_dom_sf"/>
</dbReference>
<evidence type="ECO:0000256" key="1">
    <source>
        <dbReference type="SAM" id="MobiDB-lite"/>
    </source>
</evidence>
<proteinExistence type="predicted"/>
<evidence type="ECO:0000256" key="2">
    <source>
        <dbReference type="SAM" id="SignalP"/>
    </source>
</evidence>
<dbReference type="CDD" id="cd00118">
    <property type="entry name" value="LysM"/>
    <property type="match status" value="1"/>
</dbReference>
<dbReference type="InterPro" id="IPR052196">
    <property type="entry name" value="Bact_Kbp"/>
</dbReference>
<keyword evidence="2" id="KW-0732">Signal</keyword>
<evidence type="ECO:0000313" key="5">
    <source>
        <dbReference type="Proteomes" id="UP000193136"/>
    </source>
</evidence>